<evidence type="ECO:0000313" key="3">
    <source>
        <dbReference type="Proteomes" id="UP000295748"/>
    </source>
</evidence>
<dbReference type="Proteomes" id="UP000295748">
    <property type="component" value="Chromosome"/>
</dbReference>
<dbReference type="EMBL" id="CP038266">
    <property type="protein sequence ID" value="QBR89922.1"/>
    <property type="molecule type" value="Genomic_DNA"/>
</dbReference>
<feature type="domain" description="HTH marR-type" evidence="1">
    <location>
        <begin position="1"/>
        <end position="143"/>
    </location>
</feature>
<dbReference type="SUPFAM" id="SSF46785">
    <property type="entry name" value="Winged helix' DNA-binding domain"/>
    <property type="match status" value="1"/>
</dbReference>
<dbReference type="PANTHER" id="PTHR33164">
    <property type="entry name" value="TRANSCRIPTIONAL REGULATOR, MARR FAMILY"/>
    <property type="match status" value="1"/>
</dbReference>
<organism evidence="2 3">
    <name type="scientific">Microbacterium wangchenii</name>
    <dbReference type="NCBI Taxonomy" id="2541726"/>
    <lineage>
        <taxon>Bacteria</taxon>
        <taxon>Bacillati</taxon>
        <taxon>Actinomycetota</taxon>
        <taxon>Actinomycetes</taxon>
        <taxon>Micrococcales</taxon>
        <taxon>Microbacteriaceae</taxon>
        <taxon>Microbacterium</taxon>
    </lineage>
</organism>
<name>A0ABX5SXE5_9MICO</name>
<dbReference type="InterPro" id="IPR036388">
    <property type="entry name" value="WH-like_DNA-bd_sf"/>
</dbReference>
<dbReference type="InterPro" id="IPR036390">
    <property type="entry name" value="WH_DNA-bd_sf"/>
</dbReference>
<dbReference type="Gene3D" id="1.10.10.10">
    <property type="entry name" value="Winged helix-like DNA-binding domain superfamily/Winged helix DNA-binding domain"/>
    <property type="match status" value="1"/>
</dbReference>
<sequence>MVDQQISRDELSAYFALRAAGDRLQRAVATQLREHGLTEAQFTVLAQLQDAGELRMSDLAHVVVASKNGLTYQATQLENRGLVSRRASEEDARAVLIRLEPAGAELLAQALPGHIALVRRLFLDRVSSAELAAISQGLAKVATN</sequence>
<dbReference type="SMART" id="SM00347">
    <property type="entry name" value="HTH_MARR"/>
    <property type="match status" value="1"/>
</dbReference>
<accession>A0ABX5SXE5</accession>
<dbReference type="PROSITE" id="PS50995">
    <property type="entry name" value="HTH_MARR_2"/>
    <property type="match status" value="1"/>
</dbReference>
<evidence type="ECO:0000313" key="2">
    <source>
        <dbReference type="EMBL" id="QBR89922.1"/>
    </source>
</evidence>
<dbReference type="Pfam" id="PF01047">
    <property type="entry name" value="MarR"/>
    <property type="match status" value="1"/>
</dbReference>
<dbReference type="InterPro" id="IPR039422">
    <property type="entry name" value="MarR/SlyA-like"/>
</dbReference>
<gene>
    <name evidence="2" type="ORF">E4K62_15260</name>
</gene>
<dbReference type="InterPro" id="IPR000835">
    <property type="entry name" value="HTH_MarR-typ"/>
</dbReference>
<keyword evidence="3" id="KW-1185">Reference proteome</keyword>
<dbReference type="PANTHER" id="PTHR33164:SF99">
    <property type="entry name" value="MARR FAMILY REGULATORY PROTEIN"/>
    <property type="match status" value="1"/>
</dbReference>
<protein>
    <submittedName>
        <fullName evidence="2">MarR family transcriptional regulator</fullName>
    </submittedName>
</protein>
<proteinExistence type="predicted"/>
<evidence type="ECO:0000259" key="1">
    <source>
        <dbReference type="PROSITE" id="PS50995"/>
    </source>
</evidence>
<reference evidence="2 3" key="1">
    <citation type="submission" date="2019-03" db="EMBL/GenBank/DDBJ databases">
        <authorList>
            <person name="Dong K."/>
        </authorList>
    </citation>
    <scope>NUCLEOTIDE SEQUENCE [LARGE SCALE GENOMIC DNA]</scope>
    <source>
        <strain evidence="3">dk512</strain>
    </source>
</reference>